<evidence type="ECO:0000313" key="2">
    <source>
        <dbReference type="Proteomes" id="UP000233551"/>
    </source>
</evidence>
<accession>A0A2I0I0N4</accession>
<dbReference type="AlphaFoldDB" id="A0A2I0I0N4"/>
<proteinExistence type="predicted"/>
<reference evidence="1 2" key="1">
    <citation type="submission" date="2017-11" db="EMBL/GenBank/DDBJ databases">
        <title>De-novo sequencing of pomegranate (Punica granatum L.) genome.</title>
        <authorList>
            <person name="Akparov Z."/>
            <person name="Amiraslanov A."/>
            <person name="Hajiyeva S."/>
            <person name="Abbasov M."/>
            <person name="Kaur K."/>
            <person name="Hamwieh A."/>
            <person name="Solovyev V."/>
            <person name="Salamov A."/>
            <person name="Braich B."/>
            <person name="Kosarev P."/>
            <person name="Mahmoud A."/>
            <person name="Hajiyev E."/>
            <person name="Babayeva S."/>
            <person name="Izzatullayeva V."/>
            <person name="Mammadov A."/>
            <person name="Mammadov A."/>
            <person name="Sharifova S."/>
            <person name="Ojaghi J."/>
            <person name="Eynullazada K."/>
            <person name="Bayramov B."/>
            <person name="Abdulazimova A."/>
            <person name="Shahmuradov I."/>
        </authorList>
    </citation>
    <scope>NUCLEOTIDE SEQUENCE [LARGE SCALE GENOMIC DNA]</scope>
    <source>
        <strain evidence="2">cv. AG2017</strain>
        <tissue evidence="1">Leaf</tissue>
    </source>
</reference>
<dbReference type="EMBL" id="PGOL01004377">
    <property type="protein sequence ID" value="PKI37512.1"/>
    <property type="molecule type" value="Genomic_DNA"/>
</dbReference>
<sequence>MSNLNNVYKMVANEERQKIVTRTRESTSDAMVFLAKAKTGHGREVGTSDFQHTLEGKRVCTHCGKMGHLKNSWWALIGYPSWHSKSKTNGGKRLG</sequence>
<dbReference type="PANTHER" id="PTHR34222">
    <property type="entry name" value="GAG_PRE-INTEGRS DOMAIN-CONTAINING PROTEIN"/>
    <property type="match status" value="1"/>
</dbReference>
<keyword evidence="2" id="KW-1185">Reference proteome</keyword>
<name>A0A2I0I0N4_PUNGR</name>
<organism evidence="1 2">
    <name type="scientific">Punica granatum</name>
    <name type="common">Pomegranate</name>
    <dbReference type="NCBI Taxonomy" id="22663"/>
    <lineage>
        <taxon>Eukaryota</taxon>
        <taxon>Viridiplantae</taxon>
        <taxon>Streptophyta</taxon>
        <taxon>Embryophyta</taxon>
        <taxon>Tracheophyta</taxon>
        <taxon>Spermatophyta</taxon>
        <taxon>Magnoliopsida</taxon>
        <taxon>eudicotyledons</taxon>
        <taxon>Gunneridae</taxon>
        <taxon>Pentapetalae</taxon>
        <taxon>rosids</taxon>
        <taxon>malvids</taxon>
        <taxon>Myrtales</taxon>
        <taxon>Lythraceae</taxon>
        <taxon>Punica</taxon>
    </lineage>
</organism>
<comment type="caution">
    <text evidence="1">The sequence shown here is derived from an EMBL/GenBank/DDBJ whole genome shotgun (WGS) entry which is preliminary data.</text>
</comment>
<protein>
    <recommendedName>
        <fullName evidence="3">CCHC-type domain-containing protein</fullName>
    </recommendedName>
</protein>
<dbReference type="Proteomes" id="UP000233551">
    <property type="component" value="Unassembled WGS sequence"/>
</dbReference>
<evidence type="ECO:0008006" key="3">
    <source>
        <dbReference type="Google" id="ProtNLM"/>
    </source>
</evidence>
<evidence type="ECO:0000313" key="1">
    <source>
        <dbReference type="EMBL" id="PKI37512.1"/>
    </source>
</evidence>
<dbReference type="PANTHER" id="PTHR34222:SF33">
    <property type="entry name" value="RETROTRANSPOSON GAG DOMAIN-CONTAINING PROTEIN"/>
    <property type="match status" value="1"/>
</dbReference>
<gene>
    <name evidence="1" type="ORF">CRG98_042098</name>
</gene>